<dbReference type="EMBL" id="CAJFDH010000004">
    <property type="protein sequence ID" value="CAD5220924.1"/>
    <property type="molecule type" value="Genomic_DNA"/>
</dbReference>
<evidence type="ECO:0000313" key="4">
    <source>
        <dbReference type="Proteomes" id="UP000614601"/>
    </source>
</evidence>
<evidence type="ECO:0000256" key="1">
    <source>
        <dbReference type="SAM" id="MobiDB-lite"/>
    </source>
</evidence>
<proteinExistence type="predicted"/>
<dbReference type="Proteomes" id="UP000783686">
    <property type="component" value="Unassembled WGS sequence"/>
</dbReference>
<feature type="compositionally biased region" description="Polar residues" evidence="1">
    <location>
        <begin position="50"/>
        <end position="63"/>
    </location>
</feature>
<dbReference type="OrthoDB" id="10566788at2759"/>
<protein>
    <submittedName>
        <fullName evidence="3">Uncharacterized protein</fullName>
    </submittedName>
</protein>
<feature type="transmembrane region" description="Helical" evidence="2">
    <location>
        <begin position="210"/>
        <end position="233"/>
    </location>
</feature>
<keyword evidence="2" id="KW-0472">Membrane</keyword>
<keyword evidence="2" id="KW-0812">Transmembrane</keyword>
<gene>
    <name evidence="3" type="ORF">BOKJ2_LOCUS9187</name>
</gene>
<organism evidence="3 4">
    <name type="scientific">Bursaphelenchus okinawaensis</name>
    <dbReference type="NCBI Taxonomy" id="465554"/>
    <lineage>
        <taxon>Eukaryota</taxon>
        <taxon>Metazoa</taxon>
        <taxon>Ecdysozoa</taxon>
        <taxon>Nematoda</taxon>
        <taxon>Chromadorea</taxon>
        <taxon>Rhabditida</taxon>
        <taxon>Tylenchina</taxon>
        <taxon>Tylenchomorpha</taxon>
        <taxon>Aphelenchoidea</taxon>
        <taxon>Aphelenchoididae</taxon>
        <taxon>Bursaphelenchus</taxon>
    </lineage>
</organism>
<reference evidence="3" key="1">
    <citation type="submission" date="2020-09" db="EMBL/GenBank/DDBJ databases">
        <authorList>
            <person name="Kikuchi T."/>
        </authorList>
    </citation>
    <scope>NUCLEOTIDE SEQUENCE</scope>
    <source>
        <strain evidence="3">SH1</strain>
    </source>
</reference>
<feature type="region of interest" description="Disordered" evidence="1">
    <location>
        <begin position="1"/>
        <end position="111"/>
    </location>
</feature>
<comment type="caution">
    <text evidence="3">The sequence shown here is derived from an EMBL/GenBank/DDBJ whole genome shotgun (WGS) entry which is preliminary data.</text>
</comment>
<sequence length="236" mass="26015">MKPEPTGNNNQGSQLSSRAPSVTFSQKNQHISYDEQSHSDRSPTSERQQKYGQSLKRSPNSQPRHMDVGSLNGMAAPSSQFSPSELSESVAESQRRGSRESQNIRQSMYDPSSAMAVYNPIEHQLMMPPPPHPAMLSHAGSMGQLWFPPPPPPFTPYYYAPTLSTAPLTADSKTLKKAMKEAAKYEQKHQMAMNGYMRPQSYCCDGVAQVLWAVIVVTLLGLALALVLAFFVLNGN</sequence>
<feature type="compositionally biased region" description="Low complexity" evidence="1">
    <location>
        <begin position="77"/>
        <end position="89"/>
    </location>
</feature>
<evidence type="ECO:0000256" key="2">
    <source>
        <dbReference type="SAM" id="Phobius"/>
    </source>
</evidence>
<dbReference type="EMBL" id="CAJFCW020000004">
    <property type="protein sequence ID" value="CAG9114310.1"/>
    <property type="molecule type" value="Genomic_DNA"/>
</dbReference>
<evidence type="ECO:0000313" key="3">
    <source>
        <dbReference type="EMBL" id="CAD5220924.1"/>
    </source>
</evidence>
<feature type="compositionally biased region" description="Basic and acidic residues" evidence="1">
    <location>
        <begin position="32"/>
        <end position="49"/>
    </location>
</feature>
<keyword evidence="4" id="KW-1185">Reference proteome</keyword>
<keyword evidence="2" id="KW-1133">Transmembrane helix</keyword>
<dbReference type="Proteomes" id="UP000614601">
    <property type="component" value="Unassembled WGS sequence"/>
</dbReference>
<feature type="compositionally biased region" description="Polar residues" evidence="1">
    <location>
        <begin position="1"/>
        <end position="31"/>
    </location>
</feature>
<feature type="compositionally biased region" description="Polar residues" evidence="1">
    <location>
        <begin position="100"/>
        <end position="110"/>
    </location>
</feature>
<accession>A0A811KZP2</accession>
<dbReference type="AlphaFoldDB" id="A0A811KZP2"/>
<name>A0A811KZP2_9BILA</name>